<organism evidence="4 5">
    <name type="scientific">Paenibacillus chitinolyticus</name>
    <dbReference type="NCBI Taxonomy" id="79263"/>
    <lineage>
        <taxon>Bacteria</taxon>
        <taxon>Bacillati</taxon>
        <taxon>Bacillota</taxon>
        <taxon>Bacilli</taxon>
        <taxon>Bacillales</taxon>
        <taxon>Paenibacillaceae</taxon>
        <taxon>Paenibacillus</taxon>
    </lineage>
</organism>
<accession>A0A410WWK2</accession>
<dbReference type="KEGG" id="pchi:PC41400_14080"/>
<dbReference type="PANTHER" id="PTHR43265:SF1">
    <property type="entry name" value="ESTERASE ESTD"/>
    <property type="match status" value="1"/>
</dbReference>
<dbReference type="Pfam" id="PF07833">
    <property type="entry name" value="Cu_amine_oxidN1"/>
    <property type="match status" value="1"/>
</dbReference>
<dbReference type="Proteomes" id="UP001527202">
    <property type="component" value="Unassembled WGS sequence"/>
</dbReference>
<dbReference type="AlphaFoldDB" id="A0A410WWK2"/>
<proteinExistence type="predicted"/>
<name>A0A410WWK2_9BACL</name>
<feature type="domain" description="Copper amine oxidase-like N-terminal" evidence="2">
    <location>
        <begin position="44"/>
        <end position="133"/>
    </location>
</feature>
<dbReference type="InterPro" id="IPR036582">
    <property type="entry name" value="Mao_N_sf"/>
</dbReference>
<gene>
    <name evidence="3" type="ORF">M5X16_23030</name>
    <name evidence="4" type="ORF">PC41400_14080</name>
</gene>
<reference evidence="3 6" key="2">
    <citation type="submission" date="2022-05" db="EMBL/GenBank/DDBJ databases">
        <title>Genome Sequencing of Bee-Associated Microbes.</title>
        <authorList>
            <person name="Dunlap C."/>
        </authorList>
    </citation>
    <scope>NUCLEOTIDE SEQUENCE [LARGE SCALE GENOMIC DNA]</scope>
    <source>
        <strain evidence="3 6">NRRL B-23120</strain>
    </source>
</reference>
<dbReference type="InterPro" id="IPR012854">
    <property type="entry name" value="Cu_amine_oxidase-like_N"/>
</dbReference>
<dbReference type="OrthoDB" id="9809549at2"/>
<dbReference type="InterPro" id="IPR053145">
    <property type="entry name" value="AB_hydrolase_Est10"/>
</dbReference>
<evidence type="ECO:0000313" key="6">
    <source>
        <dbReference type="Proteomes" id="UP001527202"/>
    </source>
</evidence>
<evidence type="ECO:0000313" key="4">
    <source>
        <dbReference type="EMBL" id="QAV18744.1"/>
    </source>
</evidence>
<keyword evidence="6" id="KW-1185">Reference proteome</keyword>
<evidence type="ECO:0000256" key="1">
    <source>
        <dbReference type="SAM" id="SignalP"/>
    </source>
</evidence>
<evidence type="ECO:0000313" key="5">
    <source>
        <dbReference type="Proteomes" id="UP000288943"/>
    </source>
</evidence>
<dbReference type="SUPFAM" id="SSF55383">
    <property type="entry name" value="Copper amine oxidase, domain N"/>
    <property type="match status" value="1"/>
</dbReference>
<feature type="chain" id="PRO_5019228446" evidence="1">
    <location>
        <begin position="29"/>
        <end position="548"/>
    </location>
</feature>
<dbReference type="RefSeq" id="WP_084706548.1">
    <property type="nucleotide sequence ID" value="NZ_CP026520.1"/>
</dbReference>
<dbReference type="InterPro" id="IPR029058">
    <property type="entry name" value="AB_hydrolase_fold"/>
</dbReference>
<protein>
    <submittedName>
        <fullName evidence="4">Copper amine oxidase</fullName>
    </submittedName>
    <submittedName>
        <fullName evidence="3">Stalk domain-containing protein</fullName>
    </submittedName>
</protein>
<dbReference type="PANTHER" id="PTHR43265">
    <property type="entry name" value="ESTERASE ESTD"/>
    <property type="match status" value="1"/>
</dbReference>
<evidence type="ECO:0000313" key="3">
    <source>
        <dbReference type="EMBL" id="MCY9598631.1"/>
    </source>
</evidence>
<evidence type="ECO:0000259" key="2">
    <source>
        <dbReference type="Pfam" id="PF07833"/>
    </source>
</evidence>
<feature type="signal peptide" evidence="1">
    <location>
        <begin position="1"/>
        <end position="28"/>
    </location>
</feature>
<keyword evidence="1" id="KW-0732">Signal</keyword>
<dbReference type="EMBL" id="CP026520">
    <property type="protein sequence ID" value="QAV18744.1"/>
    <property type="molecule type" value="Genomic_DNA"/>
</dbReference>
<dbReference type="GO" id="GO:0052689">
    <property type="term" value="F:carboxylic ester hydrolase activity"/>
    <property type="evidence" value="ECO:0007669"/>
    <property type="project" value="TreeGrafter"/>
</dbReference>
<dbReference type="EMBL" id="JAMDMJ010000033">
    <property type="protein sequence ID" value="MCY9598631.1"/>
    <property type="molecule type" value="Genomic_DNA"/>
</dbReference>
<dbReference type="PROSITE" id="PS51257">
    <property type="entry name" value="PROKAR_LIPOPROTEIN"/>
    <property type="match status" value="1"/>
</dbReference>
<sequence>MKSQPPRMLTIFLSAAIIGSCMPAAAMASQDGKIPQTLASQASAAGEDYLPLRALCEWVGIPIHWDEAKRTVTAAKDKHILSFVLAKSGMPAADLEGISLAPDEVILLDSTAYIKRETAVKAFGIEAAWCGGKLEIPARDLAARARAFVTQLQKNNRAGTDALTNDAFKEAGLPEGTVQLVKQLAQFPITRERIESNAVHRTVILTSESPKMNFDLEIRFDKDGCVDDFYAGMAFEGYQRPSYDKPDAYKERRMVIGTGDHAVEGTLTVPAGKGPFPLVILLQGDGELDRDSTVFAQKPFRDLAVGLANDQVATLRMDKTTREHFAQLNSHYTIGDEFVEPVLEAVKAARVDPDVDPGRIYAAGHSRGGWMIPRLLAKDTDSLIKGAVVLAGADPRYTEIDSYEHEELGGMIPKEQLAYYRKQLELVKADSFDPKSPPAAFELPPNPYWWHDIRGYSPADEAKLRSAAMLVLQGEEDFQVPLASLKGWKEVYAGNPAVTYKTYPKLTHLFTEGKLENGIGNYKIPASVPETVIADIAAWINGSASVPK</sequence>
<dbReference type="Proteomes" id="UP000288943">
    <property type="component" value="Chromosome"/>
</dbReference>
<dbReference type="SUPFAM" id="SSF53474">
    <property type="entry name" value="alpha/beta-Hydrolases"/>
    <property type="match status" value="1"/>
</dbReference>
<dbReference type="Gene3D" id="3.40.50.1820">
    <property type="entry name" value="alpha/beta hydrolase"/>
    <property type="match status" value="1"/>
</dbReference>
<dbReference type="GeneID" id="95375940"/>
<reference evidence="4 5" key="1">
    <citation type="submission" date="2018-01" db="EMBL/GenBank/DDBJ databases">
        <title>The whole genome sequencing and assembly of Paenibacillus chitinolyticus KCCM 41400 strain.</title>
        <authorList>
            <person name="Kim J.-Y."/>
            <person name="Park M.-K."/>
            <person name="Lee Y.-J."/>
            <person name="Yi H."/>
            <person name="Bahn Y.-S."/>
            <person name="Kim J.F."/>
            <person name="Lee D.-W."/>
        </authorList>
    </citation>
    <scope>NUCLEOTIDE SEQUENCE [LARGE SCALE GENOMIC DNA]</scope>
    <source>
        <strain evidence="4 5">KCCM 41400</strain>
    </source>
</reference>